<comment type="caution">
    <text evidence="2">The sequence shown here is derived from an EMBL/GenBank/DDBJ whole genome shotgun (WGS) entry which is preliminary data.</text>
</comment>
<reference evidence="2 3" key="1">
    <citation type="submission" date="2024-04" db="EMBL/GenBank/DDBJ databases">
        <title>Novel species of the genus Ideonella isolated from streams.</title>
        <authorList>
            <person name="Lu H."/>
        </authorList>
    </citation>
    <scope>NUCLEOTIDE SEQUENCE [LARGE SCALE GENOMIC DNA]</scope>
    <source>
        <strain evidence="2 3">DXS29W</strain>
    </source>
</reference>
<accession>A0ABU9BYN4</accession>
<sequence length="227" mass="22421">MLAVRVQLPDGRWLEAGGTGKADSLAAIVGADGKRVPLAAKLSVARQGHSLTLLADGRVLVLGGASADGAAVASAEVFDAATQTFKTLAPTGLSARVGAAVALLPDGRVLVSGGADSRGAVLGDAEVWDPKTNTVQRSALRNAAAGVAQTAALLPTGGVLLQGGQDAAGKALAAQVFDSREQRFMAVEAAQAGAWLQGLEGAQAPAVQGSSPAAEATGVDGEQPLSL</sequence>
<dbReference type="InterPro" id="IPR037293">
    <property type="entry name" value="Gal_Oxidase_central_sf"/>
</dbReference>
<feature type="non-terminal residue" evidence="2">
    <location>
        <position position="227"/>
    </location>
</feature>
<dbReference type="Proteomes" id="UP001371218">
    <property type="component" value="Unassembled WGS sequence"/>
</dbReference>
<dbReference type="PANTHER" id="PTHR32208">
    <property type="entry name" value="SECRETED PROTEIN-RELATED"/>
    <property type="match status" value="1"/>
</dbReference>
<keyword evidence="3" id="KW-1185">Reference proteome</keyword>
<evidence type="ECO:0000256" key="1">
    <source>
        <dbReference type="SAM" id="MobiDB-lite"/>
    </source>
</evidence>
<dbReference type="InterPro" id="IPR011043">
    <property type="entry name" value="Gal_Oxase/kelch_b-propeller"/>
</dbReference>
<dbReference type="Gene3D" id="2.130.10.80">
    <property type="entry name" value="Galactose oxidase/kelch, beta-propeller"/>
    <property type="match status" value="2"/>
</dbReference>
<dbReference type="RefSeq" id="WP_341429527.1">
    <property type="nucleotide sequence ID" value="NZ_JBBUTG010000080.1"/>
</dbReference>
<gene>
    <name evidence="2" type="ORF">AACH06_30115</name>
</gene>
<dbReference type="SUPFAM" id="SSF50965">
    <property type="entry name" value="Galactose oxidase, central domain"/>
    <property type="match status" value="1"/>
</dbReference>
<dbReference type="PANTHER" id="PTHR32208:SF21">
    <property type="entry name" value="LOW QUALITY PROTEIN: ALDEHYDE OXIDASE GLOX-LIKE"/>
    <property type="match status" value="1"/>
</dbReference>
<protein>
    <submittedName>
        <fullName evidence="2">Kelch repeat-containing protein</fullName>
    </submittedName>
</protein>
<feature type="region of interest" description="Disordered" evidence="1">
    <location>
        <begin position="206"/>
        <end position="227"/>
    </location>
</feature>
<evidence type="ECO:0000313" key="3">
    <source>
        <dbReference type="Proteomes" id="UP001371218"/>
    </source>
</evidence>
<dbReference type="EMBL" id="JBBUTG010000080">
    <property type="protein sequence ID" value="MEK8035094.1"/>
    <property type="molecule type" value="Genomic_DNA"/>
</dbReference>
<evidence type="ECO:0000313" key="2">
    <source>
        <dbReference type="EMBL" id="MEK8035094.1"/>
    </source>
</evidence>
<name>A0ABU9BYN4_9BURK</name>
<organism evidence="2 3">
    <name type="scientific">Ideonella lacteola</name>
    <dbReference type="NCBI Taxonomy" id="2984193"/>
    <lineage>
        <taxon>Bacteria</taxon>
        <taxon>Pseudomonadati</taxon>
        <taxon>Pseudomonadota</taxon>
        <taxon>Betaproteobacteria</taxon>
        <taxon>Burkholderiales</taxon>
        <taxon>Sphaerotilaceae</taxon>
        <taxon>Ideonella</taxon>
    </lineage>
</organism>
<proteinExistence type="predicted"/>